<dbReference type="OrthoDB" id="5339076at2759"/>
<feature type="compositionally biased region" description="Acidic residues" evidence="1">
    <location>
        <begin position="231"/>
        <end position="241"/>
    </location>
</feature>
<accession>A0A2N3NCY6</accession>
<feature type="compositionally biased region" description="Basic and acidic residues" evidence="1">
    <location>
        <begin position="457"/>
        <end position="470"/>
    </location>
</feature>
<feature type="compositionally biased region" description="Acidic residues" evidence="1">
    <location>
        <begin position="409"/>
        <end position="451"/>
    </location>
</feature>
<dbReference type="AlphaFoldDB" id="A0A2N3NCY6"/>
<name>A0A2N3NCY6_9PEZI</name>
<dbReference type="VEuPathDB" id="FungiDB:jhhlp_002077"/>
<evidence type="ECO:0000256" key="1">
    <source>
        <dbReference type="SAM" id="MobiDB-lite"/>
    </source>
</evidence>
<protein>
    <submittedName>
        <fullName evidence="2">Uncharacterized protein</fullName>
    </submittedName>
</protein>
<dbReference type="STRING" id="41688.A0A2N3NCY6"/>
<feature type="compositionally biased region" description="Acidic residues" evidence="1">
    <location>
        <begin position="493"/>
        <end position="502"/>
    </location>
</feature>
<dbReference type="InParanoid" id="A0A2N3NCY6"/>
<dbReference type="Proteomes" id="UP000233524">
    <property type="component" value="Unassembled WGS sequence"/>
</dbReference>
<feature type="compositionally biased region" description="Basic and acidic residues" evidence="1">
    <location>
        <begin position="134"/>
        <end position="146"/>
    </location>
</feature>
<feature type="compositionally biased region" description="Acidic residues" evidence="1">
    <location>
        <begin position="208"/>
        <end position="221"/>
    </location>
</feature>
<dbReference type="InterPro" id="IPR018822">
    <property type="entry name" value="UPF0646"/>
</dbReference>
<evidence type="ECO:0000313" key="2">
    <source>
        <dbReference type="EMBL" id="PKS10326.1"/>
    </source>
</evidence>
<comment type="caution">
    <text evidence="2">The sequence shown here is derived from an EMBL/GenBank/DDBJ whole genome shotgun (WGS) entry which is preliminary data.</text>
</comment>
<dbReference type="EMBL" id="NLAX01000008">
    <property type="protein sequence ID" value="PKS10326.1"/>
    <property type="molecule type" value="Genomic_DNA"/>
</dbReference>
<feature type="compositionally biased region" description="Polar residues" evidence="1">
    <location>
        <begin position="631"/>
        <end position="640"/>
    </location>
</feature>
<feature type="region of interest" description="Disordered" evidence="1">
    <location>
        <begin position="70"/>
        <end position="146"/>
    </location>
</feature>
<feature type="region of interest" description="Disordered" evidence="1">
    <location>
        <begin position="581"/>
        <end position="607"/>
    </location>
</feature>
<gene>
    <name evidence="2" type="ORF">jhhlp_002077</name>
</gene>
<feature type="compositionally biased region" description="Acidic residues" evidence="1">
    <location>
        <begin position="473"/>
        <end position="484"/>
    </location>
</feature>
<organism evidence="2 3">
    <name type="scientific">Lomentospora prolificans</name>
    <dbReference type="NCBI Taxonomy" id="41688"/>
    <lineage>
        <taxon>Eukaryota</taxon>
        <taxon>Fungi</taxon>
        <taxon>Dikarya</taxon>
        <taxon>Ascomycota</taxon>
        <taxon>Pezizomycotina</taxon>
        <taxon>Sordariomycetes</taxon>
        <taxon>Hypocreomycetidae</taxon>
        <taxon>Microascales</taxon>
        <taxon>Microascaceae</taxon>
        <taxon>Lomentospora</taxon>
    </lineage>
</organism>
<keyword evidence="3" id="KW-1185">Reference proteome</keyword>
<feature type="region of interest" description="Disordered" evidence="1">
    <location>
        <begin position="186"/>
        <end position="251"/>
    </location>
</feature>
<dbReference type="Pfam" id="PF10336">
    <property type="entry name" value="DUF2420"/>
    <property type="match status" value="1"/>
</dbReference>
<proteinExistence type="predicted"/>
<feature type="compositionally biased region" description="Acidic residues" evidence="1">
    <location>
        <begin position="650"/>
        <end position="661"/>
    </location>
</feature>
<sequence length="668" mass="73046">MATEVSQVPLDGQLDTDLVTFDGGGDVASGVEYPPAESNDVLSGIAGESGFAVDSASKPTDILNEIDWEEQPSLDSNGASLAVPDLNNAADGDALTPSFDIHMGDSDFQDEVPTETIASMGASQETIEAEGADYADRGHTSHAHDQTVVEEVVEHEITYDEEDGEQLGAEAESKDISIEYANEPDHVEDDHDFGVDAKVHPDEGTHEDVEEEQEQDEEEAQSEQVGVQDEQSTEESEDDQGELPTSCPDISVNYRNQEYPLIHGQSNVDVQMGFFEDVAVLDVTVDNLLSRFRQELIDDLGPQDELVLQVDELGLEYAESTHREHLSGVTLRQLHEIFDQLAKNQDPDVTRTLYTNLLIRPHPAKRLELLIDEAFNGKGLDEIIYCFQLNPQGQGGHDDSNAGMHADSSDGDGAEDGEDGENDISGDAEEDGGSPEDDMASEQDNDDESQNEVEASTENREGHVEEHQYYEDGSVDGEEVEDELDQHPVNDLEAADDTEAQADLETGNNSEDLVSDLVTVEVTEVEEIVTSNDQVYDDLRTEQPANEALDSGFDLIEMIGDDDENGTVDLGQRNLADSSATATLDGHTENEIDYDDNNVNGDMSLGIDEDAVAGGSLEEIDWRDFPEETNDSNLKETLSGSGKRPHSEVNDGEEFDLDDENDVKRRRS</sequence>
<feature type="region of interest" description="Disordered" evidence="1">
    <location>
        <begin position="621"/>
        <end position="668"/>
    </location>
</feature>
<feature type="region of interest" description="Disordered" evidence="1">
    <location>
        <begin position="395"/>
        <end position="512"/>
    </location>
</feature>
<feature type="compositionally biased region" description="Basic and acidic residues" evidence="1">
    <location>
        <begin position="186"/>
        <end position="207"/>
    </location>
</feature>
<reference evidence="2 3" key="1">
    <citation type="journal article" date="2017" name="G3 (Bethesda)">
        <title>First Draft Genome Sequence of the Pathogenic Fungus Lomentospora prolificans (Formerly Scedosporium prolificans).</title>
        <authorList>
            <person name="Luo R."/>
            <person name="Zimin A."/>
            <person name="Workman R."/>
            <person name="Fan Y."/>
            <person name="Pertea G."/>
            <person name="Grossman N."/>
            <person name="Wear M.P."/>
            <person name="Jia B."/>
            <person name="Miller H."/>
            <person name="Casadevall A."/>
            <person name="Timp W."/>
            <person name="Zhang S.X."/>
            <person name="Salzberg S.L."/>
        </authorList>
    </citation>
    <scope>NUCLEOTIDE SEQUENCE [LARGE SCALE GENOMIC DNA]</scope>
    <source>
        <strain evidence="2 3">JHH-5317</strain>
    </source>
</reference>
<evidence type="ECO:0000313" key="3">
    <source>
        <dbReference type="Proteomes" id="UP000233524"/>
    </source>
</evidence>